<sequence>MLSPQFSLVRVTAPATAPISLAEAKTQMRVESSDDDSIIQRLIDAAVAFVDVQGALGKAMITQTWGQWLSPNPGSIYLALGPVQSVSAIKYYDVDGALQTATLADFNVFGTPNRISVSPKSGKSWPVTQTRDDAIKIEYIIGYGATSASVPETVRHALMMLVAHWYDARETATEKQMYDLPYGFTDMIGIERNTWYG</sequence>
<evidence type="ECO:0008006" key="2">
    <source>
        <dbReference type="Google" id="ProtNLM"/>
    </source>
</evidence>
<dbReference type="Pfam" id="PF05135">
    <property type="entry name" value="Phage_connect_1"/>
    <property type="match status" value="1"/>
</dbReference>
<evidence type="ECO:0000313" key="1">
    <source>
        <dbReference type="EMBL" id="CAB4151377.1"/>
    </source>
</evidence>
<protein>
    <recommendedName>
        <fullName evidence="2">Gp6 domain containing protein</fullName>
    </recommendedName>
</protein>
<organism evidence="1">
    <name type="scientific">uncultured Caudovirales phage</name>
    <dbReference type="NCBI Taxonomy" id="2100421"/>
    <lineage>
        <taxon>Viruses</taxon>
        <taxon>Duplodnaviria</taxon>
        <taxon>Heunggongvirae</taxon>
        <taxon>Uroviricota</taxon>
        <taxon>Caudoviricetes</taxon>
        <taxon>Peduoviridae</taxon>
        <taxon>Maltschvirus</taxon>
        <taxon>Maltschvirus maltsch</taxon>
    </lineage>
</organism>
<dbReference type="Gene3D" id="1.10.3230.30">
    <property type="entry name" value="Phage gp6-like head-tail connector protein"/>
    <property type="match status" value="1"/>
</dbReference>
<accession>A0A6J5MZI8</accession>
<gene>
    <name evidence="1" type="ORF">UFOVP589_15</name>
</gene>
<dbReference type="EMBL" id="LR796567">
    <property type="protein sequence ID" value="CAB4151377.1"/>
    <property type="molecule type" value="Genomic_DNA"/>
</dbReference>
<dbReference type="CDD" id="cd08054">
    <property type="entry name" value="gp6"/>
    <property type="match status" value="1"/>
</dbReference>
<dbReference type="InterPro" id="IPR021146">
    <property type="entry name" value="Phage_gp6-like_head-tail"/>
</dbReference>
<dbReference type="InterPro" id="IPR011738">
    <property type="entry name" value="Phage_CHP"/>
</dbReference>
<name>A0A6J5MZI8_9CAUD</name>
<proteinExistence type="predicted"/>
<dbReference type="NCBIfam" id="TIGR02215">
    <property type="entry name" value="phage_chp_gp8"/>
    <property type="match status" value="1"/>
</dbReference>
<dbReference type="NCBIfam" id="TIGR01560">
    <property type="entry name" value="put_DNA_pack"/>
    <property type="match status" value="2"/>
</dbReference>
<reference evidence="1" key="1">
    <citation type="submission" date="2020-04" db="EMBL/GenBank/DDBJ databases">
        <authorList>
            <person name="Chiriac C."/>
            <person name="Salcher M."/>
            <person name="Ghai R."/>
            <person name="Kavagutti S V."/>
        </authorList>
    </citation>
    <scope>NUCLEOTIDE SEQUENCE</scope>
</reference>
<dbReference type="InterPro" id="IPR006450">
    <property type="entry name" value="Phage_HK97_gp6-like"/>
</dbReference>